<keyword evidence="5" id="KW-0680">Restriction system</keyword>
<dbReference type="EMBL" id="JAWDIS010000001">
    <property type="protein sequence ID" value="MDU0366880.1"/>
    <property type="molecule type" value="Genomic_DNA"/>
</dbReference>
<keyword evidence="2 6" id="KW-0489">Methyltransferase</keyword>
<evidence type="ECO:0000256" key="3">
    <source>
        <dbReference type="ARBA" id="ARBA00022679"/>
    </source>
</evidence>
<name>A0ABU3T688_9MICO</name>
<evidence type="ECO:0000256" key="1">
    <source>
        <dbReference type="ARBA" id="ARBA00011975"/>
    </source>
</evidence>
<keyword evidence="9" id="KW-1185">Reference proteome</keyword>
<evidence type="ECO:0000256" key="6">
    <source>
        <dbReference type="PROSITE-ProRule" id="PRU01016"/>
    </source>
</evidence>
<evidence type="ECO:0000256" key="2">
    <source>
        <dbReference type="ARBA" id="ARBA00022603"/>
    </source>
</evidence>
<proteinExistence type="inferred from homology"/>
<dbReference type="PROSITE" id="PS51679">
    <property type="entry name" value="SAM_MT_C5"/>
    <property type="match status" value="1"/>
</dbReference>
<dbReference type="InterPro" id="IPR001525">
    <property type="entry name" value="C5_MeTfrase"/>
</dbReference>
<dbReference type="NCBIfam" id="TIGR00675">
    <property type="entry name" value="dcm"/>
    <property type="match status" value="1"/>
</dbReference>
<dbReference type="PRINTS" id="PR00105">
    <property type="entry name" value="C5METTRFRASE"/>
</dbReference>
<keyword evidence="3 6" id="KW-0808">Transferase</keyword>
<organism evidence="8 9">
    <name type="scientific">Microbacterium galbum</name>
    <dbReference type="NCBI Taxonomy" id="3075994"/>
    <lineage>
        <taxon>Bacteria</taxon>
        <taxon>Bacillati</taxon>
        <taxon>Actinomycetota</taxon>
        <taxon>Actinomycetes</taxon>
        <taxon>Micrococcales</taxon>
        <taxon>Microbacteriaceae</taxon>
        <taxon>Microbacterium</taxon>
    </lineage>
</organism>
<keyword evidence="4 6" id="KW-0949">S-adenosyl-L-methionine</keyword>
<dbReference type="RefSeq" id="WP_315994086.1">
    <property type="nucleotide sequence ID" value="NZ_JAWDIS010000001.1"/>
</dbReference>
<dbReference type="InterPro" id="IPR050390">
    <property type="entry name" value="C5-Methyltransferase"/>
</dbReference>
<evidence type="ECO:0000313" key="8">
    <source>
        <dbReference type="EMBL" id="MDU0366880.1"/>
    </source>
</evidence>
<comment type="similarity">
    <text evidence="6 7">Belongs to the class I-like SAM-binding methyltransferase superfamily. C5-methyltransferase family.</text>
</comment>
<evidence type="ECO:0000313" key="9">
    <source>
        <dbReference type="Proteomes" id="UP001263371"/>
    </source>
</evidence>
<reference evidence="8 9" key="1">
    <citation type="submission" date="2023-09" db="EMBL/GenBank/DDBJ databases">
        <title>Microbacterium fusihabitans sp. nov., Microbacterium phycihabitans sp. nov., and Microbacterium cervinum sp. nov., isolated from dried seaweeds of beach.</title>
        <authorList>
            <person name="Lee S.D."/>
        </authorList>
    </citation>
    <scope>NUCLEOTIDE SEQUENCE [LARGE SCALE GENOMIC DNA]</scope>
    <source>
        <strain evidence="8 9">KSW4-17</strain>
    </source>
</reference>
<dbReference type="Proteomes" id="UP001263371">
    <property type="component" value="Unassembled WGS sequence"/>
</dbReference>
<dbReference type="Gene3D" id="3.90.120.10">
    <property type="entry name" value="DNA Methylase, subunit A, domain 2"/>
    <property type="match status" value="1"/>
</dbReference>
<evidence type="ECO:0000256" key="4">
    <source>
        <dbReference type="ARBA" id="ARBA00022691"/>
    </source>
</evidence>
<dbReference type="Gene3D" id="3.40.50.150">
    <property type="entry name" value="Vaccinia Virus protein VP39"/>
    <property type="match status" value="1"/>
</dbReference>
<dbReference type="InterPro" id="IPR029063">
    <property type="entry name" value="SAM-dependent_MTases_sf"/>
</dbReference>
<dbReference type="PANTHER" id="PTHR10629">
    <property type="entry name" value="CYTOSINE-SPECIFIC METHYLTRANSFERASE"/>
    <property type="match status" value="1"/>
</dbReference>
<comment type="caution">
    <text evidence="8">The sequence shown here is derived from an EMBL/GenBank/DDBJ whole genome shotgun (WGS) entry which is preliminary data.</text>
</comment>
<accession>A0ABU3T688</accession>
<sequence>MPTPAATPAWAPSLSGKRRPDFFKGARQIRIVDLFAGCGGLTLGVAQSATKAGFGVDIRLAVDFEQAAVDVYRANFKSANVVHASVEDYFDGELGAELTERERAVRDEVGQVDILVGGPPCQGHSDLNNKTRRNDPKNRLYLRMARAAEVLKPTVLLIENVPTVRLDTAGVVKTTYEHLSDLGYDVASATLSLHALGVAQKRRRHVILATTAEAVDVGAILTDLAEREADDAHDLEWAIGDLRDLEAPKGYDVAPTPSAANLKRMQYLDDKQELNLPNHLRPKCHQDGNHSYKSMYGRLSWGEPAQTITSGFGSIGQGRYMHPSELRALTAHEAARIQGFPDYFRFDAISKRGDLAVMVGNAVPPALMREVMTAVLPALRPALTEDEQPAGEATRAAALAEMPGWAQTPIAS</sequence>
<dbReference type="Pfam" id="PF00145">
    <property type="entry name" value="DNA_methylase"/>
    <property type="match status" value="1"/>
</dbReference>
<evidence type="ECO:0000256" key="5">
    <source>
        <dbReference type="ARBA" id="ARBA00022747"/>
    </source>
</evidence>
<gene>
    <name evidence="8" type="ORF">RWH45_06605</name>
</gene>
<feature type="active site" evidence="6">
    <location>
        <position position="121"/>
    </location>
</feature>
<dbReference type="SUPFAM" id="SSF53335">
    <property type="entry name" value="S-adenosyl-L-methionine-dependent methyltransferases"/>
    <property type="match status" value="1"/>
</dbReference>
<dbReference type="GO" id="GO:0003886">
    <property type="term" value="F:DNA (cytosine-5-)-methyltransferase activity"/>
    <property type="evidence" value="ECO:0007669"/>
    <property type="project" value="UniProtKB-EC"/>
</dbReference>
<dbReference type="EC" id="2.1.1.37" evidence="1"/>
<evidence type="ECO:0000256" key="7">
    <source>
        <dbReference type="RuleBase" id="RU000416"/>
    </source>
</evidence>
<protein>
    <recommendedName>
        <fullName evidence="1">DNA (cytosine-5-)-methyltransferase</fullName>
        <ecNumber evidence="1">2.1.1.37</ecNumber>
    </recommendedName>
</protein>
<dbReference type="GO" id="GO:0032259">
    <property type="term" value="P:methylation"/>
    <property type="evidence" value="ECO:0007669"/>
    <property type="project" value="UniProtKB-KW"/>
</dbReference>
<dbReference type="PANTHER" id="PTHR10629:SF52">
    <property type="entry name" value="DNA (CYTOSINE-5)-METHYLTRANSFERASE 1"/>
    <property type="match status" value="1"/>
</dbReference>